<name>A0A9P9IYV8_9HYPO</name>
<evidence type="ECO:0000256" key="1">
    <source>
        <dbReference type="SAM" id="MobiDB-lite"/>
    </source>
</evidence>
<evidence type="ECO:0000313" key="3">
    <source>
        <dbReference type="Proteomes" id="UP000717696"/>
    </source>
</evidence>
<accession>A0A9P9IYV8</accession>
<reference evidence="2" key="1">
    <citation type="journal article" date="2021" name="Nat. Commun.">
        <title>Genetic determinants of endophytism in the Arabidopsis root mycobiome.</title>
        <authorList>
            <person name="Mesny F."/>
            <person name="Miyauchi S."/>
            <person name="Thiergart T."/>
            <person name="Pickel B."/>
            <person name="Atanasova L."/>
            <person name="Karlsson M."/>
            <person name="Huettel B."/>
            <person name="Barry K.W."/>
            <person name="Haridas S."/>
            <person name="Chen C."/>
            <person name="Bauer D."/>
            <person name="Andreopoulos W."/>
            <person name="Pangilinan J."/>
            <person name="LaButti K."/>
            <person name="Riley R."/>
            <person name="Lipzen A."/>
            <person name="Clum A."/>
            <person name="Drula E."/>
            <person name="Henrissat B."/>
            <person name="Kohler A."/>
            <person name="Grigoriev I.V."/>
            <person name="Martin F.M."/>
            <person name="Hacquard S."/>
        </authorList>
    </citation>
    <scope>NUCLEOTIDE SEQUENCE</scope>
    <source>
        <strain evidence="2">MPI-CAGE-AT-0021</strain>
    </source>
</reference>
<feature type="compositionally biased region" description="Polar residues" evidence="1">
    <location>
        <begin position="208"/>
        <end position="232"/>
    </location>
</feature>
<protein>
    <submittedName>
        <fullName evidence="2">Uncharacterized protein</fullName>
    </submittedName>
</protein>
<comment type="caution">
    <text evidence="2">The sequence shown here is derived from an EMBL/GenBank/DDBJ whole genome shotgun (WGS) entry which is preliminary data.</text>
</comment>
<feature type="region of interest" description="Disordered" evidence="1">
    <location>
        <begin position="199"/>
        <end position="235"/>
    </location>
</feature>
<organism evidence="2 3">
    <name type="scientific">Dactylonectria estremocensis</name>
    <dbReference type="NCBI Taxonomy" id="1079267"/>
    <lineage>
        <taxon>Eukaryota</taxon>
        <taxon>Fungi</taxon>
        <taxon>Dikarya</taxon>
        <taxon>Ascomycota</taxon>
        <taxon>Pezizomycotina</taxon>
        <taxon>Sordariomycetes</taxon>
        <taxon>Hypocreomycetidae</taxon>
        <taxon>Hypocreales</taxon>
        <taxon>Nectriaceae</taxon>
        <taxon>Dactylonectria</taxon>
    </lineage>
</organism>
<dbReference type="OrthoDB" id="5429780at2759"/>
<keyword evidence="3" id="KW-1185">Reference proteome</keyword>
<dbReference type="EMBL" id="JAGMUU010000015">
    <property type="protein sequence ID" value="KAH7137266.1"/>
    <property type="molecule type" value="Genomic_DNA"/>
</dbReference>
<dbReference type="Proteomes" id="UP000717696">
    <property type="component" value="Unassembled WGS sequence"/>
</dbReference>
<sequence>MASSSNRIITPLDARDLARQGLISNRNENGTRQMHKRRLNRSSDEENHNISLNVPLQSAAAINAFVTIPDELISRATLTHVGFSEAKADALWNTWTDWPSSALGPRRETDPDDGGLQMTFIDFITGPFVTSNDTASDNEADWKRVMGQYGLSTEVQHAILDPNFKYLRLSESCAFWAKDTVEMRYNGLKEIQAASHERERALRRAVNRPSQASAAPRQGRQSVSELQRSNAPGISLDSSASARAIAARNAPGQTVLFKVIDQGRIRGLLDDSGALQNIDALLSSPPSDFSGRRDMFNFTPDFKVAQYCAAYAKRRTNAEAVVIVCIAIPNQAIESMAAPKIQRLFWPSPEWKEYVWLCRNHKTAVKPLRKFREATLLIGSISRKPNSAYNLLESWENITEAYVLKTERDGAQRPAVQYVFSGDEDGEEFLTMNITQSIQVFPFTRADFESFIEANEVLFS</sequence>
<gene>
    <name evidence="2" type="ORF">B0J13DRAFT_625044</name>
</gene>
<feature type="region of interest" description="Disordered" evidence="1">
    <location>
        <begin position="24"/>
        <end position="46"/>
    </location>
</feature>
<dbReference type="AlphaFoldDB" id="A0A9P9IYV8"/>
<evidence type="ECO:0000313" key="2">
    <source>
        <dbReference type="EMBL" id="KAH7137266.1"/>
    </source>
</evidence>
<proteinExistence type="predicted"/>